<comment type="caution">
    <text evidence="2">The sequence shown here is derived from an EMBL/GenBank/DDBJ whole genome shotgun (WGS) entry which is preliminary data.</text>
</comment>
<sequence length="47" mass="4543">MHVGVAGGTVVGGRLIANYDLSVLPIGAAGLAAMALAAAILSVRTSH</sequence>
<organism evidence="2 3">
    <name type="scientific">Rhizobium lusitanum</name>
    <dbReference type="NCBI Taxonomy" id="293958"/>
    <lineage>
        <taxon>Bacteria</taxon>
        <taxon>Pseudomonadati</taxon>
        <taxon>Pseudomonadota</taxon>
        <taxon>Alphaproteobacteria</taxon>
        <taxon>Hyphomicrobiales</taxon>
        <taxon>Rhizobiaceae</taxon>
        <taxon>Rhizobium/Agrobacterium group</taxon>
        <taxon>Rhizobium</taxon>
    </lineage>
</organism>
<protein>
    <submittedName>
        <fullName evidence="2">Putative MFS family arabinose efflux permease</fullName>
    </submittedName>
</protein>
<accession>A0A7X0MGJ1</accession>
<evidence type="ECO:0000313" key="2">
    <source>
        <dbReference type="EMBL" id="MBB6488245.1"/>
    </source>
</evidence>
<keyword evidence="1" id="KW-0472">Membrane</keyword>
<dbReference type="EMBL" id="JACHBG010000020">
    <property type="protein sequence ID" value="MBB6488245.1"/>
    <property type="molecule type" value="Genomic_DNA"/>
</dbReference>
<evidence type="ECO:0000256" key="1">
    <source>
        <dbReference type="SAM" id="Phobius"/>
    </source>
</evidence>
<proteinExistence type="predicted"/>
<dbReference type="Proteomes" id="UP000565576">
    <property type="component" value="Unassembled WGS sequence"/>
</dbReference>
<keyword evidence="1" id="KW-1133">Transmembrane helix</keyword>
<reference evidence="2 3" key="1">
    <citation type="submission" date="2020-08" db="EMBL/GenBank/DDBJ databases">
        <title>Genomic Encyclopedia of Type Strains, Phase IV (KMG-V): Genome sequencing to study the core and pangenomes of soil and plant-associated prokaryotes.</title>
        <authorList>
            <person name="Whitman W."/>
        </authorList>
    </citation>
    <scope>NUCLEOTIDE SEQUENCE [LARGE SCALE GENOMIC DNA]</scope>
    <source>
        <strain evidence="2 3">SEMIA 4060</strain>
    </source>
</reference>
<feature type="transmembrane region" description="Helical" evidence="1">
    <location>
        <begin position="23"/>
        <end position="43"/>
    </location>
</feature>
<dbReference type="AlphaFoldDB" id="A0A7X0MGJ1"/>
<keyword evidence="1" id="KW-0812">Transmembrane</keyword>
<name>A0A7X0MGJ1_9HYPH</name>
<gene>
    <name evidence="2" type="ORF">GGD46_005559</name>
</gene>
<evidence type="ECO:0000313" key="3">
    <source>
        <dbReference type="Proteomes" id="UP000565576"/>
    </source>
</evidence>